<proteinExistence type="predicted"/>
<protein>
    <submittedName>
        <fullName evidence="2">Helicase domain protein</fullName>
    </submittedName>
</protein>
<sequence length="436" mass="51386">MDWKKIIPNEHGDWINQRNESFEEFIPVDASKKYDLKSNSFFLTYSLGLATGRDAWVLNFSKNSLEENLKTSISFYNSQVNDYTIRVKNGEEIEVDDFINTDETKLSWNRNLKQDLGKLKKLEYNKENVIQSLYRPFTKTNLYFDKGMNAMQYQNRKLFPNQNLYNRIICISGKSAQKPFSVLASDRIADLQVVDKGQCFPLYYYEEKEQVQGSLFDASSESKYIRRDGVSDFIYERAKKQYGKSITKEDIFYYVYGILHSPNYRETFVNDLKKMLPRIPLVDKPIDFKSFSNAGKRLADIHINYESIPACKDVIVHLPKEQLRMDAYEFYKVTKLRFPKRNQRDTIIYNSRIKISNIPLEAYQYQVNSKSAIEWIMDRYQVKVDKKTRIKNDPNDWSLENEKPSYILDLLLSVINVSVQTVDIVEKLPRLDFTES</sequence>
<dbReference type="GO" id="GO:0004386">
    <property type="term" value="F:helicase activity"/>
    <property type="evidence" value="ECO:0007669"/>
    <property type="project" value="UniProtKB-KW"/>
</dbReference>
<dbReference type="EMBL" id="BBMM01000009">
    <property type="protein sequence ID" value="GAL01156.1"/>
    <property type="molecule type" value="Genomic_DNA"/>
</dbReference>
<keyword evidence="2" id="KW-0067">ATP-binding</keyword>
<evidence type="ECO:0000259" key="1">
    <source>
        <dbReference type="Pfam" id="PF18135"/>
    </source>
</evidence>
<keyword evidence="2" id="KW-0378">Hydrolase</keyword>
<keyword evidence="2" id="KW-0347">Helicase</keyword>
<keyword evidence="2" id="KW-0547">Nucleotide-binding</keyword>
<dbReference type="Pfam" id="PF18135">
    <property type="entry name" value="Type_ISP_C"/>
    <property type="match status" value="1"/>
</dbReference>
<name>A0A090QDZ8_NONUL</name>
<dbReference type="Proteomes" id="UP000029226">
    <property type="component" value="Unassembled WGS sequence"/>
</dbReference>
<organism evidence="2 3">
    <name type="scientific">Nonlabens ulvanivorans</name>
    <name type="common">Persicivirga ulvanivorans</name>
    <dbReference type="NCBI Taxonomy" id="906888"/>
    <lineage>
        <taxon>Bacteria</taxon>
        <taxon>Pseudomonadati</taxon>
        <taxon>Bacteroidota</taxon>
        <taxon>Flavobacteriia</taxon>
        <taxon>Flavobacteriales</taxon>
        <taxon>Flavobacteriaceae</taxon>
        <taxon>Nonlabens</taxon>
    </lineage>
</organism>
<evidence type="ECO:0000313" key="3">
    <source>
        <dbReference type="Proteomes" id="UP000029226"/>
    </source>
</evidence>
<comment type="caution">
    <text evidence="2">The sequence shown here is derived from an EMBL/GenBank/DDBJ whole genome shotgun (WGS) entry which is preliminary data.</text>
</comment>
<gene>
    <name evidence="2" type="ORF">JCM19314_600</name>
</gene>
<reference evidence="2 3" key="1">
    <citation type="journal article" date="2014" name="Genome Announc.">
        <title>Draft Genome Sequences of Marine Flavobacterium Nonlabens Strains NR17, NR24, NR27, NR32, NR33, and Ara13.</title>
        <authorList>
            <person name="Nakanishi M."/>
            <person name="Meirelles P."/>
            <person name="Suzuki R."/>
            <person name="Takatani N."/>
            <person name="Mino S."/>
            <person name="Suda W."/>
            <person name="Oshima K."/>
            <person name="Hattori M."/>
            <person name="Ohkuma M."/>
            <person name="Hosokawa M."/>
            <person name="Miyashita K."/>
            <person name="Thompson F.L."/>
            <person name="Niwa A."/>
            <person name="Sawabe T."/>
            <person name="Sawabe T."/>
        </authorList>
    </citation>
    <scope>NUCLEOTIDE SEQUENCE [LARGE SCALE GENOMIC DNA]</scope>
    <source>
        <strain evidence="3">JCM19314</strain>
    </source>
</reference>
<dbReference type="InterPro" id="IPR041635">
    <property type="entry name" value="Type_ISP_LLaBIII_C"/>
</dbReference>
<accession>A0A090QDZ8</accession>
<dbReference type="AlphaFoldDB" id="A0A090QDZ8"/>
<evidence type="ECO:0000313" key="2">
    <source>
        <dbReference type="EMBL" id="GAL01156.1"/>
    </source>
</evidence>
<feature type="domain" description="Type ISP restriction-modification enzyme LLaBIII C-terminal specificity" evidence="1">
    <location>
        <begin position="41"/>
        <end position="410"/>
    </location>
</feature>